<evidence type="ECO:0008006" key="3">
    <source>
        <dbReference type="Google" id="ProtNLM"/>
    </source>
</evidence>
<sequence>MHVLQFILVFITISSTIAIALEKQTYTTSPKRNLWNKVTSTMGQGISATQFFVYGKRHFTKTGYQKHVKGYYTTPVQQKASICRGEDGADNVDLEGKVVVVTGANSGLGKEIATYAAAKGATLYMLCRSKERAEAARDEIVQETKNENVNILLADIGELSQLRKAVESLQSMETKVDCIVSNAGVLLNERKETSEGNEITYAVHLLGGSYLLPTLLYPQLQAAGSGARVVFVTSGGMYRKKFPSWPVAINDQSTEIKGEKIKYDGVDSYCYAKRAQVLLAERWAKERSDVTWVTGHPGWAGTDAVDDAFGDTKKYLEPLRSTWEGAEGLSWLMSTDVKNLQNGEFYLDRKVQKKHIAGPFMTEGSYTKNTEEDVDDMLENLKKACGL</sequence>
<dbReference type="PRINTS" id="PR00081">
    <property type="entry name" value="GDHRDH"/>
</dbReference>
<keyword evidence="1" id="KW-0732">Signal</keyword>
<dbReference type="Gene3D" id="3.40.50.720">
    <property type="entry name" value="NAD(P)-binding Rossmann-like Domain"/>
    <property type="match status" value="1"/>
</dbReference>
<feature type="chain" id="PRO_5031486807" description="Dehydrogenase/reductase SDR family member 12" evidence="1">
    <location>
        <begin position="19"/>
        <end position="387"/>
    </location>
</feature>
<evidence type="ECO:0000313" key="2">
    <source>
        <dbReference type="EMBL" id="CAE4612410.1"/>
    </source>
</evidence>
<reference evidence="2" key="1">
    <citation type="submission" date="2021-01" db="EMBL/GenBank/DDBJ databases">
        <authorList>
            <person name="Corre E."/>
            <person name="Pelletier E."/>
            <person name="Niang G."/>
            <person name="Scheremetjew M."/>
            <person name="Finn R."/>
            <person name="Kale V."/>
            <person name="Holt S."/>
            <person name="Cochrane G."/>
            <person name="Meng A."/>
            <person name="Brown T."/>
            <person name="Cohen L."/>
        </authorList>
    </citation>
    <scope>NUCLEOTIDE SEQUENCE</scope>
    <source>
        <strain evidence="2">GSO104</strain>
    </source>
</reference>
<dbReference type="PANTHER" id="PTHR44656">
    <property type="entry name" value="DEHYDROGENASE/REDUCTASE SDR FAMILY MEMBER 12"/>
    <property type="match status" value="1"/>
</dbReference>
<evidence type="ECO:0000256" key="1">
    <source>
        <dbReference type="SAM" id="SignalP"/>
    </source>
</evidence>
<organism evidence="2">
    <name type="scientific">Ditylum brightwellii</name>
    <dbReference type="NCBI Taxonomy" id="49249"/>
    <lineage>
        <taxon>Eukaryota</taxon>
        <taxon>Sar</taxon>
        <taxon>Stramenopiles</taxon>
        <taxon>Ochrophyta</taxon>
        <taxon>Bacillariophyta</taxon>
        <taxon>Mediophyceae</taxon>
        <taxon>Lithodesmiophycidae</taxon>
        <taxon>Lithodesmiales</taxon>
        <taxon>Lithodesmiaceae</taxon>
        <taxon>Ditylum</taxon>
    </lineage>
</organism>
<dbReference type="Pfam" id="PF00106">
    <property type="entry name" value="adh_short"/>
    <property type="match status" value="1"/>
</dbReference>
<dbReference type="InterPro" id="IPR052992">
    <property type="entry name" value="SDR_member_12"/>
</dbReference>
<dbReference type="InterPro" id="IPR002347">
    <property type="entry name" value="SDR_fam"/>
</dbReference>
<gene>
    <name evidence="2" type="ORF">DBRI00130_LOCUS17601</name>
</gene>
<dbReference type="PANTHER" id="PTHR44656:SF7">
    <property type="entry name" value="DEHYDROGENASE_REDUCTASE SDR FAMILY MEMBER 12"/>
    <property type="match status" value="1"/>
</dbReference>
<protein>
    <recommendedName>
        <fullName evidence="3">Dehydrogenase/reductase SDR family member 12</fullName>
    </recommendedName>
</protein>
<accession>A0A7S4REY1</accession>
<name>A0A7S4REY1_9STRA</name>
<dbReference type="AlphaFoldDB" id="A0A7S4REY1"/>
<dbReference type="InterPro" id="IPR036291">
    <property type="entry name" value="NAD(P)-bd_dom_sf"/>
</dbReference>
<feature type="signal peptide" evidence="1">
    <location>
        <begin position="1"/>
        <end position="18"/>
    </location>
</feature>
<dbReference type="EMBL" id="HBNS01022246">
    <property type="protein sequence ID" value="CAE4612410.1"/>
    <property type="molecule type" value="Transcribed_RNA"/>
</dbReference>
<dbReference type="SUPFAM" id="SSF51735">
    <property type="entry name" value="NAD(P)-binding Rossmann-fold domains"/>
    <property type="match status" value="1"/>
</dbReference>
<proteinExistence type="predicted"/>